<evidence type="ECO:0000256" key="3">
    <source>
        <dbReference type="ARBA" id="ARBA00022737"/>
    </source>
</evidence>
<accession>A0A2T0T3U1</accession>
<dbReference type="Gene3D" id="1.10.8.430">
    <property type="entry name" value="Helical domain of apoptotic protease-activating factors"/>
    <property type="match status" value="1"/>
</dbReference>
<evidence type="ECO:0000256" key="2">
    <source>
        <dbReference type="ARBA" id="ARBA00022490"/>
    </source>
</evidence>
<proteinExistence type="predicted"/>
<dbReference type="PANTHER" id="PTHR45954:SF1">
    <property type="entry name" value="LD33695P"/>
    <property type="match status" value="1"/>
</dbReference>
<dbReference type="PRINTS" id="PR00364">
    <property type="entry name" value="DISEASERSIST"/>
</dbReference>
<dbReference type="Gene3D" id="3.40.50.300">
    <property type="entry name" value="P-loop containing nucleotide triphosphate hydrolases"/>
    <property type="match status" value="1"/>
</dbReference>
<dbReference type="GO" id="GO:0001965">
    <property type="term" value="F:G-protein alpha-subunit binding"/>
    <property type="evidence" value="ECO:0007669"/>
    <property type="project" value="TreeGrafter"/>
</dbReference>
<dbReference type="EMBL" id="PVTF01000006">
    <property type="protein sequence ID" value="PRY40293.1"/>
    <property type="molecule type" value="Genomic_DNA"/>
</dbReference>
<comment type="caution">
    <text evidence="5">The sequence shown here is derived from an EMBL/GenBank/DDBJ whole genome shotgun (WGS) entry which is preliminary data.</text>
</comment>
<keyword evidence="3" id="KW-0677">Repeat</keyword>
<evidence type="ECO:0000256" key="1">
    <source>
        <dbReference type="ARBA" id="ARBA00004496"/>
    </source>
</evidence>
<keyword evidence="6" id="KW-1185">Reference proteome</keyword>
<name>A0A2T0T3U1_9PSEU</name>
<sequence length="640" mass="70056">MRNENSGTVHGSLVQAESIGTVNVTTAPSLPAALDGLPPVSGAFAGRLPELERLKAGRGLTLVHGLGGIGKTQLLLHYGHDSKADFPGGRLYIDLQGYNPNGRVEPTDALASLLWMLGRESPPGEAERAALFRTEMAAREGVLLLLDNASATDQVAPLLVAGHRVVVSSRNTLASLQAESLELGVLTPAEAVELVGDEEIAELCGRLPLALRIMASLIESEPDTDWAAELRDTRLDVLDDGDDNAVHKAFRLSYNALEPDRRSLFRLLSLHPGDIDPESTAALADLPIPKARRLLADLRAAHLLERGNRFHDLVRLYAGQCLVEAGVPDPDSAAALLRLVAYYPRAAAERAKSIQNHRCDPKALAWMDRNHPAVLVMAIFERDRGRNVVPVANAMFRYFSLRKHLAPWLRLQRMAVDSARKAGDRRSLATELNRLGTAHRQARRFEEAIALGEEALRINEEVGNRIGIGSTLITLSATYRNMGRPDLALPCCERSLRIRREIDDRYGLGITLTNLGDTHLALGDPDLAITHYLEALELQERLGYEGSVAITLHDLGKAHQAKGEPDLAVEHFLAALEVHRRRDDRFLAGVTLRDLGTTYRGLGRVAEAHEAYRDALAAFEEVDAKYDAHTVRDLITALTP</sequence>
<dbReference type="GO" id="GO:0005092">
    <property type="term" value="F:GDP-dissociation inhibitor activity"/>
    <property type="evidence" value="ECO:0007669"/>
    <property type="project" value="TreeGrafter"/>
</dbReference>
<feature type="repeat" description="TPR" evidence="4">
    <location>
        <begin position="429"/>
        <end position="462"/>
    </location>
</feature>
<gene>
    <name evidence="5" type="ORF">CLV43_10627</name>
</gene>
<dbReference type="InterPro" id="IPR027417">
    <property type="entry name" value="P-loop_NTPase"/>
</dbReference>
<organism evidence="5 6">
    <name type="scientific">Umezawaea tangerina</name>
    <dbReference type="NCBI Taxonomy" id="84725"/>
    <lineage>
        <taxon>Bacteria</taxon>
        <taxon>Bacillati</taxon>
        <taxon>Actinomycetota</taxon>
        <taxon>Actinomycetes</taxon>
        <taxon>Pseudonocardiales</taxon>
        <taxon>Pseudonocardiaceae</taxon>
        <taxon>Umezawaea</taxon>
    </lineage>
</organism>
<dbReference type="InterPro" id="IPR011990">
    <property type="entry name" value="TPR-like_helical_dom_sf"/>
</dbReference>
<dbReference type="PROSITE" id="PS50005">
    <property type="entry name" value="TPR"/>
    <property type="match status" value="2"/>
</dbReference>
<protein>
    <submittedName>
        <fullName evidence="5">Tetratricopeptide repeat protein</fullName>
    </submittedName>
</protein>
<evidence type="ECO:0000313" key="6">
    <source>
        <dbReference type="Proteomes" id="UP000239494"/>
    </source>
</evidence>
<dbReference type="GO" id="GO:0005938">
    <property type="term" value="C:cell cortex"/>
    <property type="evidence" value="ECO:0007669"/>
    <property type="project" value="TreeGrafter"/>
</dbReference>
<keyword evidence="2" id="KW-0963">Cytoplasm</keyword>
<dbReference type="Proteomes" id="UP000239494">
    <property type="component" value="Unassembled WGS sequence"/>
</dbReference>
<dbReference type="OrthoDB" id="3349744at2"/>
<dbReference type="AlphaFoldDB" id="A0A2T0T3U1"/>
<dbReference type="SMART" id="SM00028">
    <property type="entry name" value="TPR"/>
    <property type="match status" value="5"/>
</dbReference>
<dbReference type="InterPro" id="IPR042197">
    <property type="entry name" value="Apaf_helical"/>
</dbReference>
<dbReference type="Pfam" id="PF13424">
    <property type="entry name" value="TPR_12"/>
    <property type="match status" value="2"/>
</dbReference>
<dbReference type="InterPro" id="IPR019734">
    <property type="entry name" value="TPR_rpt"/>
</dbReference>
<comment type="subcellular location">
    <subcellularLocation>
        <location evidence="1">Cytoplasm</location>
    </subcellularLocation>
</comment>
<feature type="repeat" description="TPR" evidence="4">
    <location>
        <begin position="509"/>
        <end position="542"/>
    </location>
</feature>
<dbReference type="SUPFAM" id="SSF48452">
    <property type="entry name" value="TPR-like"/>
    <property type="match status" value="1"/>
</dbReference>
<dbReference type="Gene3D" id="1.25.40.10">
    <property type="entry name" value="Tetratricopeptide repeat domain"/>
    <property type="match status" value="1"/>
</dbReference>
<dbReference type="SUPFAM" id="SSF52540">
    <property type="entry name" value="P-loop containing nucleoside triphosphate hydrolases"/>
    <property type="match status" value="1"/>
</dbReference>
<dbReference type="Pfam" id="PF13374">
    <property type="entry name" value="TPR_10"/>
    <property type="match status" value="1"/>
</dbReference>
<reference evidence="5 6" key="1">
    <citation type="submission" date="2018-03" db="EMBL/GenBank/DDBJ databases">
        <title>Genomic Encyclopedia of Archaeal and Bacterial Type Strains, Phase II (KMG-II): from individual species to whole genera.</title>
        <authorList>
            <person name="Goeker M."/>
        </authorList>
    </citation>
    <scope>NUCLEOTIDE SEQUENCE [LARGE SCALE GENOMIC DNA]</scope>
    <source>
        <strain evidence="5 6">DSM 44720</strain>
    </source>
</reference>
<evidence type="ECO:0000313" key="5">
    <source>
        <dbReference type="EMBL" id="PRY40293.1"/>
    </source>
</evidence>
<dbReference type="InterPro" id="IPR052386">
    <property type="entry name" value="GPSM"/>
</dbReference>
<evidence type="ECO:0000256" key="4">
    <source>
        <dbReference type="PROSITE-ProRule" id="PRU00339"/>
    </source>
</evidence>
<dbReference type="PANTHER" id="PTHR45954">
    <property type="entry name" value="LD33695P"/>
    <property type="match status" value="1"/>
</dbReference>
<dbReference type="RefSeq" id="WP_106188876.1">
    <property type="nucleotide sequence ID" value="NZ_PVTF01000006.1"/>
</dbReference>
<keyword evidence="4" id="KW-0802">TPR repeat</keyword>